<dbReference type="EMBL" id="CAINUL010000016">
    <property type="protein sequence ID" value="CAD0113310.1"/>
    <property type="molecule type" value="Genomic_DNA"/>
</dbReference>
<feature type="region of interest" description="Disordered" evidence="1">
    <location>
        <begin position="216"/>
        <end position="557"/>
    </location>
</feature>
<reference evidence="2" key="1">
    <citation type="submission" date="2020-06" db="EMBL/GenBank/DDBJ databases">
        <authorList>
            <person name="Onetto C."/>
        </authorList>
    </citation>
    <scope>NUCLEOTIDE SEQUENCE</scope>
</reference>
<feature type="compositionally biased region" description="Low complexity" evidence="1">
    <location>
        <begin position="223"/>
        <end position="239"/>
    </location>
</feature>
<feature type="compositionally biased region" description="Polar residues" evidence="1">
    <location>
        <begin position="369"/>
        <end position="381"/>
    </location>
</feature>
<evidence type="ECO:0000256" key="1">
    <source>
        <dbReference type="SAM" id="MobiDB-lite"/>
    </source>
</evidence>
<name>A0A9N8PWN3_9PEZI</name>
<feature type="compositionally biased region" description="Low complexity" evidence="1">
    <location>
        <begin position="343"/>
        <end position="361"/>
    </location>
</feature>
<feature type="compositionally biased region" description="Basic and acidic residues" evidence="1">
    <location>
        <begin position="135"/>
        <end position="148"/>
    </location>
</feature>
<feature type="compositionally biased region" description="Basic and acidic residues" evidence="1">
    <location>
        <begin position="307"/>
        <end position="326"/>
    </location>
</feature>
<feature type="region of interest" description="Disordered" evidence="1">
    <location>
        <begin position="582"/>
        <end position="665"/>
    </location>
</feature>
<keyword evidence="3" id="KW-1185">Reference proteome</keyword>
<dbReference type="OrthoDB" id="3946796at2759"/>
<feature type="compositionally biased region" description="Basic and acidic residues" evidence="1">
    <location>
        <begin position="474"/>
        <end position="484"/>
    </location>
</feature>
<feature type="compositionally biased region" description="Acidic residues" evidence="1">
    <location>
        <begin position="65"/>
        <end position="90"/>
    </location>
</feature>
<dbReference type="AlphaFoldDB" id="A0A9N8PWN3"/>
<organism evidence="2 3">
    <name type="scientific">Aureobasidium uvarum</name>
    <dbReference type="NCBI Taxonomy" id="2773716"/>
    <lineage>
        <taxon>Eukaryota</taxon>
        <taxon>Fungi</taxon>
        <taxon>Dikarya</taxon>
        <taxon>Ascomycota</taxon>
        <taxon>Pezizomycotina</taxon>
        <taxon>Dothideomycetes</taxon>
        <taxon>Dothideomycetidae</taxon>
        <taxon>Dothideales</taxon>
        <taxon>Saccotheciaceae</taxon>
        <taxon>Aureobasidium</taxon>
    </lineage>
</organism>
<gene>
    <name evidence="2" type="ORF">AWRI4620_LOCUS7565</name>
</gene>
<feature type="compositionally biased region" description="Basic and acidic residues" evidence="1">
    <location>
        <begin position="582"/>
        <end position="597"/>
    </location>
</feature>
<feature type="compositionally biased region" description="Polar residues" evidence="1">
    <location>
        <begin position="629"/>
        <end position="650"/>
    </location>
</feature>
<proteinExistence type="predicted"/>
<dbReference type="Proteomes" id="UP000745764">
    <property type="component" value="Unassembled WGS sequence"/>
</dbReference>
<feature type="compositionally biased region" description="Polar residues" evidence="1">
    <location>
        <begin position="485"/>
        <end position="508"/>
    </location>
</feature>
<feature type="compositionally biased region" description="Basic and acidic residues" evidence="1">
    <location>
        <begin position="525"/>
        <end position="540"/>
    </location>
</feature>
<comment type="caution">
    <text evidence="2">The sequence shown here is derived from an EMBL/GenBank/DDBJ whole genome shotgun (WGS) entry which is preliminary data.</text>
</comment>
<feature type="region of interest" description="Disordered" evidence="1">
    <location>
        <begin position="1"/>
        <end position="114"/>
    </location>
</feature>
<feature type="region of interest" description="Disordered" evidence="1">
    <location>
        <begin position="128"/>
        <end position="172"/>
    </location>
</feature>
<accession>A0A9N8PWN3</accession>
<feature type="compositionally biased region" description="Low complexity" evidence="1">
    <location>
        <begin position="1"/>
        <end position="15"/>
    </location>
</feature>
<evidence type="ECO:0000313" key="3">
    <source>
        <dbReference type="Proteomes" id="UP000745764"/>
    </source>
</evidence>
<protein>
    <submittedName>
        <fullName evidence="2">Uncharacterized protein</fullName>
    </submittedName>
</protein>
<sequence>MRMTRAQAAALAAAEADVDGADPRAANDNNDYDNENEKDGSTTPTGEPEERGVLSELTINLDTNREEEDTAVSGEQVEEGDVEEEGEPEDINGKANEVVEEEHQGMLKPVPTYSQEALADLSSIATTTSTLSSGDNDKPKHISIHQDDTLQPPQKDLDAGSPTTELPLLNITPQRTPAKNIIKNEFAHMRSTSNKENMVPAEGAVAGPVDRLQTQVEFLEAGQEMQTPQQDDQTQPEQQPEIREHEGNGSATQTEPKTPQAEDGQDNSLINHFEALRVSPKKQKFNEQELMSGAEQPLPEQPNLPRESTDAQRKSMKQTDKAKDDPQQSQTQDPNKDQEKKVPTSSTAKKPSSTSATTDTSKPARKPSVRQSTLGRQSSVIRKSMAPPSRPEPSKDAAIKRTTSTKRASVRPSMAPRAGSSQSTERPSALAHIPHSKPRPMSMSFPTPPPPPKSSKAPTQSTFQLPGEAIAAKLKADKEARLQRQAESGASSQRQSYKPPVTQKSTKAPTKATFQLPGEAIAAKLKAEKEERQKRAEENAPKAAYIPPATQKSTKPVTKATFQLSSDVFAAKMKAQKEARLLKQKEEEEKREKERGLFKARPVPKSMAKPAAEVRQNAASRARLPLLRMQQTASKEQPASANPLQQQNPVSRPFILPPPPLPPPP</sequence>
<feature type="compositionally biased region" description="Pro residues" evidence="1">
    <location>
        <begin position="655"/>
        <end position="665"/>
    </location>
</feature>
<evidence type="ECO:0000313" key="2">
    <source>
        <dbReference type="EMBL" id="CAD0113310.1"/>
    </source>
</evidence>